<dbReference type="RefSeq" id="WP_188672620.1">
    <property type="nucleotide sequence ID" value="NZ_BMKA01000002.1"/>
</dbReference>
<organism evidence="2 3">
    <name type="scientific">Neptunicoccus cionae</name>
    <dbReference type="NCBI Taxonomy" id="2035344"/>
    <lineage>
        <taxon>Bacteria</taxon>
        <taxon>Pseudomonadati</taxon>
        <taxon>Pseudomonadota</taxon>
        <taxon>Alphaproteobacteria</taxon>
        <taxon>Rhodobacterales</taxon>
        <taxon>Paracoccaceae</taxon>
        <taxon>Neptunicoccus</taxon>
    </lineage>
</organism>
<comment type="caution">
    <text evidence="2">The sequence shown here is derived from an EMBL/GenBank/DDBJ whole genome shotgun (WGS) entry which is preliminary data.</text>
</comment>
<dbReference type="Pfam" id="PF13302">
    <property type="entry name" value="Acetyltransf_3"/>
    <property type="match status" value="1"/>
</dbReference>
<accession>A0A916QVQ5</accession>
<dbReference type="PANTHER" id="PTHR43792">
    <property type="entry name" value="GNAT FAMILY, PUTATIVE (AFU_ORTHOLOGUE AFUA_3G00765)-RELATED-RELATED"/>
    <property type="match status" value="1"/>
</dbReference>
<protein>
    <submittedName>
        <fullName evidence="2">N-acetyltransferase</fullName>
    </submittedName>
</protein>
<dbReference type="Gene3D" id="3.40.630.30">
    <property type="match status" value="1"/>
</dbReference>
<proteinExistence type="predicted"/>
<dbReference type="EMBL" id="BMKA01000002">
    <property type="protein sequence ID" value="GGA15028.1"/>
    <property type="molecule type" value="Genomic_DNA"/>
</dbReference>
<dbReference type="InterPro" id="IPR016181">
    <property type="entry name" value="Acyl_CoA_acyltransferase"/>
</dbReference>
<feature type="domain" description="N-acetyltransferase" evidence="1">
    <location>
        <begin position="13"/>
        <end position="173"/>
    </location>
</feature>
<dbReference type="Proteomes" id="UP000628017">
    <property type="component" value="Unassembled WGS sequence"/>
</dbReference>
<dbReference type="InterPro" id="IPR000182">
    <property type="entry name" value="GNAT_dom"/>
</dbReference>
<keyword evidence="3" id="KW-1185">Reference proteome</keyword>
<name>A0A916QVQ5_9RHOB</name>
<reference evidence="2" key="1">
    <citation type="journal article" date="2014" name="Int. J. Syst. Evol. Microbiol.">
        <title>Complete genome sequence of Corynebacterium casei LMG S-19264T (=DSM 44701T), isolated from a smear-ripened cheese.</title>
        <authorList>
            <consortium name="US DOE Joint Genome Institute (JGI-PGF)"/>
            <person name="Walter F."/>
            <person name="Albersmeier A."/>
            <person name="Kalinowski J."/>
            <person name="Ruckert C."/>
        </authorList>
    </citation>
    <scope>NUCLEOTIDE SEQUENCE</scope>
    <source>
        <strain evidence="2">CGMCC 1.15880</strain>
    </source>
</reference>
<evidence type="ECO:0000313" key="3">
    <source>
        <dbReference type="Proteomes" id="UP000628017"/>
    </source>
</evidence>
<evidence type="ECO:0000259" key="1">
    <source>
        <dbReference type="PROSITE" id="PS51186"/>
    </source>
</evidence>
<dbReference type="PROSITE" id="PS51186">
    <property type="entry name" value="GNAT"/>
    <property type="match status" value="1"/>
</dbReference>
<gene>
    <name evidence="2" type="ORF">GCM10011498_14150</name>
</gene>
<dbReference type="GO" id="GO:0016747">
    <property type="term" value="F:acyltransferase activity, transferring groups other than amino-acyl groups"/>
    <property type="evidence" value="ECO:0007669"/>
    <property type="project" value="InterPro"/>
</dbReference>
<reference evidence="2" key="2">
    <citation type="submission" date="2020-09" db="EMBL/GenBank/DDBJ databases">
        <authorList>
            <person name="Sun Q."/>
            <person name="Zhou Y."/>
        </authorList>
    </citation>
    <scope>NUCLEOTIDE SEQUENCE</scope>
    <source>
        <strain evidence="2">CGMCC 1.15880</strain>
    </source>
</reference>
<dbReference type="SUPFAM" id="SSF55729">
    <property type="entry name" value="Acyl-CoA N-acyltransferases (Nat)"/>
    <property type="match status" value="1"/>
</dbReference>
<dbReference type="PANTHER" id="PTHR43792:SF16">
    <property type="entry name" value="N-ACETYLTRANSFERASE DOMAIN-CONTAINING PROTEIN"/>
    <property type="match status" value="1"/>
</dbReference>
<sequence length="174" mass="19567">MLSAAPKLNTERLILRAHRLQDYADTAAMWADPEVSKFIAPEPATPSESWSRFLRYTGHWQMLGFGYWCVTTHDERFVGEVGFANYKRDIRPALGDTPEAGWVLAPWAHGQGFAAEAMGAALDWADTRFDETVAIFHPAHAVSQRLANRLGYAPSHKAHYMGHDTVVMRRSNPK</sequence>
<dbReference type="AlphaFoldDB" id="A0A916QVQ5"/>
<evidence type="ECO:0000313" key="2">
    <source>
        <dbReference type="EMBL" id="GGA15028.1"/>
    </source>
</evidence>
<dbReference type="InterPro" id="IPR051531">
    <property type="entry name" value="N-acetyltransferase"/>
</dbReference>